<evidence type="ECO:0000256" key="8">
    <source>
        <dbReference type="RuleBase" id="RU366017"/>
    </source>
</evidence>
<evidence type="ECO:0000313" key="11">
    <source>
        <dbReference type="Proteomes" id="UP000077202"/>
    </source>
</evidence>
<dbReference type="GO" id="GO:0016020">
    <property type="term" value="C:membrane"/>
    <property type="evidence" value="ECO:0007669"/>
    <property type="project" value="UniProtKB-SubCell"/>
</dbReference>
<dbReference type="AlphaFoldDB" id="A0A176W6B2"/>
<evidence type="ECO:0000256" key="4">
    <source>
        <dbReference type="ARBA" id="ARBA00022679"/>
    </source>
</evidence>
<comment type="similarity">
    <text evidence="2 8">Belongs to the glycosyltransferase 92 family.</text>
</comment>
<evidence type="ECO:0000256" key="3">
    <source>
        <dbReference type="ARBA" id="ARBA00022676"/>
    </source>
</evidence>
<gene>
    <name evidence="10" type="ORF">AXG93_1062s1240</name>
</gene>
<proteinExistence type="inferred from homology"/>
<dbReference type="GO" id="GO:0005737">
    <property type="term" value="C:cytoplasm"/>
    <property type="evidence" value="ECO:0007669"/>
    <property type="project" value="TreeGrafter"/>
</dbReference>
<keyword evidence="5" id="KW-0812">Transmembrane</keyword>
<name>A0A176W6B2_MARPO</name>
<evidence type="ECO:0000313" key="10">
    <source>
        <dbReference type="EMBL" id="OAE27992.1"/>
    </source>
</evidence>
<dbReference type="InterPro" id="IPR008166">
    <property type="entry name" value="Glyco_transf_92"/>
</dbReference>
<sequence>MGSLQSTGGDYAVTVTDAAVAFSDMAAMSMTAGLSDTDTTGHTMHSLSSKIPTRTWFRVPGRRQLSLPDLERDSPVPGWLVLRGGLLQLAVIIVLPRSKGIWNMARPCFVELWSSCGSGRVLEPMARKDWCRLSARSVVLTLLLQVPIFFTVLTILDFKSCKEAAIIFSGFEVDSSSSSRRGASSSSPISRKEDSYGSGARSLKPSSYAHHPFVLYSAYRKSMRTFYVVGIASVVLRERDRPVHYCEWQPSDASNNSTIVAEANLAYLSFDEHNMAYVPITVRCSFEGDAGRNRRGGVLRLNVSTGFDADPPHGGSKMIDVMAEDGGAVSIVRSQPRFKYAFCGPPMHGTIRAQWVLSWLVYHHHLWRGEAHFMFYNVGGLRENHRYLFQKFIDAGLLTITDTLDEDLYPAWWHNRLLFINDCLHRSRFLAEWVFFFDFDEYLYVSPPHSIQSLLAENEDKPWMTFGSLPTSISLCRAGSAPWEWTVEQMLWRDHEPSCVQSEDEADELQSPWMCLTHHGRRKYVVNPRKVTAAGVHRIGNPMQGGVDFNASVVRMHHYHGALSHWQMLCQDMVNSSLPLQELDRIPYYNRTVRDDAISITFREAKAFAAPLIPTGA</sequence>
<evidence type="ECO:0000256" key="6">
    <source>
        <dbReference type="ARBA" id="ARBA00022989"/>
    </source>
</evidence>
<keyword evidence="4 8" id="KW-0808">Transferase</keyword>
<dbReference type="Proteomes" id="UP000077202">
    <property type="component" value="Unassembled WGS sequence"/>
</dbReference>
<evidence type="ECO:0000256" key="1">
    <source>
        <dbReference type="ARBA" id="ARBA00004167"/>
    </source>
</evidence>
<reference evidence="10" key="1">
    <citation type="submission" date="2016-03" db="EMBL/GenBank/DDBJ databases">
        <title>Mechanisms controlling the formation of the plant cell surface in tip-growing cells are functionally conserved among land plants.</title>
        <authorList>
            <person name="Honkanen S."/>
            <person name="Jones V.A."/>
            <person name="Morieri G."/>
            <person name="Champion C."/>
            <person name="Hetherington A.J."/>
            <person name="Kelly S."/>
            <person name="Saint-Marcoux D."/>
            <person name="Proust H."/>
            <person name="Prescott H."/>
            <person name="Dolan L."/>
        </authorList>
    </citation>
    <scope>NUCLEOTIDE SEQUENCE [LARGE SCALE GENOMIC DNA]</scope>
    <source>
        <tissue evidence="10">Whole gametophyte</tissue>
    </source>
</reference>
<protein>
    <recommendedName>
        <fullName evidence="8">Glycosyltransferase family 92 protein</fullName>
        <ecNumber evidence="8">2.4.1.-</ecNumber>
    </recommendedName>
</protein>
<keyword evidence="3 8" id="KW-0328">Glycosyltransferase</keyword>
<comment type="caution">
    <text evidence="10">The sequence shown here is derived from an EMBL/GenBank/DDBJ whole genome shotgun (WGS) entry which is preliminary data.</text>
</comment>
<feature type="region of interest" description="Disordered" evidence="9">
    <location>
        <begin position="175"/>
        <end position="202"/>
    </location>
</feature>
<dbReference type="EMBL" id="LVLJ01001793">
    <property type="protein sequence ID" value="OAE27992.1"/>
    <property type="molecule type" value="Genomic_DNA"/>
</dbReference>
<evidence type="ECO:0000256" key="2">
    <source>
        <dbReference type="ARBA" id="ARBA00007647"/>
    </source>
</evidence>
<keyword evidence="11" id="KW-1185">Reference proteome</keyword>
<evidence type="ECO:0000256" key="5">
    <source>
        <dbReference type="ARBA" id="ARBA00022692"/>
    </source>
</evidence>
<accession>A0A176W6B2</accession>
<comment type="subcellular location">
    <subcellularLocation>
        <location evidence="1">Membrane</location>
        <topology evidence="1">Single-pass membrane protein</topology>
    </subcellularLocation>
</comment>
<dbReference type="EC" id="2.4.1.-" evidence="8"/>
<feature type="compositionally biased region" description="Low complexity" evidence="9">
    <location>
        <begin position="175"/>
        <end position="189"/>
    </location>
</feature>
<dbReference type="Pfam" id="PF01697">
    <property type="entry name" value="Glyco_transf_92"/>
    <property type="match status" value="1"/>
</dbReference>
<dbReference type="PANTHER" id="PTHR21461:SF88">
    <property type="entry name" value="GLYCOSYLTRANSFERASE FAMILY 92 PROTEIN"/>
    <property type="match status" value="1"/>
</dbReference>
<keyword evidence="6" id="KW-1133">Transmembrane helix</keyword>
<keyword evidence="7" id="KW-0472">Membrane</keyword>
<evidence type="ECO:0000256" key="9">
    <source>
        <dbReference type="SAM" id="MobiDB-lite"/>
    </source>
</evidence>
<dbReference type="GO" id="GO:0016757">
    <property type="term" value="F:glycosyltransferase activity"/>
    <property type="evidence" value="ECO:0007669"/>
    <property type="project" value="UniProtKB-UniRule"/>
</dbReference>
<evidence type="ECO:0000256" key="7">
    <source>
        <dbReference type="ARBA" id="ARBA00023136"/>
    </source>
</evidence>
<organism evidence="10 11">
    <name type="scientific">Marchantia polymorpha subsp. ruderalis</name>
    <dbReference type="NCBI Taxonomy" id="1480154"/>
    <lineage>
        <taxon>Eukaryota</taxon>
        <taxon>Viridiplantae</taxon>
        <taxon>Streptophyta</taxon>
        <taxon>Embryophyta</taxon>
        <taxon>Marchantiophyta</taxon>
        <taxon>Marchantiopsida</taxon>
        <taxon>Marchantiidae</taxon>
        <taxon>Marchantiales</taxon>
        <taxon>Marchantiaceae</taxon>
        <taxon>Marchantia</taxon>
    </lineage>
</organism>
<dbReference type="PANTHER" id="PTHR21461">
    <property type="entry name" value="GLYCOSYLTRANSFERASE FAMILY 92 PROTEIN"/>
    <property type="match status" value="1"/>
</dbReference>